<evidence type="ECO:0000313" key="2">
    <source>
        <dbReference type="Proteomes" id="UP000004650"/>
    </source>
</evidence>
<reference evidence="2" key="1">
    <citation type="submission" date="2009-02" db="EMBL/GenBank/DDBJ databases">
        <title>The Genome Sequence of Shigella sp. D9.</title>
        <authorList>
            <consortium name="The Broad Institute Genome Sequencing Platform"/>
            <person name="Ward D."/>
            <person name="Young S.K."/>
            <person name="Kodira C.D."/>
            <person name="Zeng Q."/>
            <person name="Koehrsen M."/>
            <person name="Alvarado L."/>
            <person name="Berlin A."/>
            <person name="Borenstein D."/>
            <person name="Chen Z."/>
            <person name="Engels R."/>
            <person name="Freedman E."/>
            <person name="Gellesch M."/>
            <person name="Goldberg J."/>
            <person name="Griggs A."/>
            <person name="Gujja S."/>
            <person name="Heiman D."/>
            <person name="Hepburn T."/>
            <person name="Howarth C."/>
            <person name="Jen D."/>
            <person name="Larson L."/>
            <person name="Lewis B."/>
            <person name="Mehta T."/>
            <person name="Park D."/>
            <person name="Pearson M."/>
            <person name="Roberts A."/>
            <person name="Saif S."/>
            <person name="Shea T."/>
            <person name="Shenoy N."/>
            <person name="Sisk P."/>
            <person name="Stolte C."/>
            <person name="Sykes S."/>
            <person name="Walk T."/>
            <person name="White J."/>
            <person name="Yandava C."/>
            <person name="Allen-Vercoe E."/>
            <person name="Strauss J."/>
            <person name="Sibley C."/>
            <person name="White A."/>
            <person name="Ambrose C."/>
            <person name="Lander E."/>
            <person name="Nusbaum C."/>
            <person name="Galagan J."/>
            <person name="Birren B."/>
        </authorList>
    </citation>
    <scope>NUCLEOTIDE SEQUENCE [LARGE SCALE GENOMIC DNA]</scope>
    <source>
        <strain evidence="2">D11</strain>
    </source>
</reference>
<dbReference type="Proteomes" id="UP000004650">
    <property type="component" value="Unassembled WGS sequence"/>
</dbReference>
<organism evidence="1 2">
    <name type="scientific">Fusobacterium animalis D11</name>
    <dbReference type="NCBI Taxonomy" id="556264"/>
    <lineage>
        <taxon>Bacteria</taxon>
        <taxon>Fusobacteriati</taxon>
        <taxon>Fusobacteriota</taxon>
        <taxon>Fusobacteriia</taxon>
        <taxon>Fusobacteriales</taxon>
        <taxon>Fusobacteriaceae</taxon>
        <taxon>Fusobacterium</taxon>
    </lineage>
</organism>
<dbReference type="AlphaFoldDB" id="A0A0K9CNI6"/>
<accession>A0A0K9CNI6</accession>
<dbReference type="EMBL" id="ACDS02000027">
    <property type="protein sequence ID" value="KMV76050.1"/>
    <property type="molecule type" value="Genomic_DNA"/>
</dbReference>
<protein>
    <submittedName>
        <fullName evidence="1">Uncharacterized protein</fullName>
    </submittedName>
</protein>
<proteinExistence type="predicted"/>
<gene>
    <name evidence="1" type="ORF">PSAG_04572</name>
</gene>
<comment type="caution">
    <text evidence="1">The sequence shown here is derived from an EMBL/GenBank/DDBJ whole genome shotgun (WGS) entry which is preliminary data.</text>
</comment>
<sequence length="1216" mass="146180">MENYEFESFIKDIVLNREVDNMLLEKIKIILEKYKREDVILSVYTLSSWLPNNRASYFKLYILNNILIDMEEKEYDSKLEIDSYEKFIIFCRELIEVIPQFEFIEDYVFENELGEIKYFFEDKNYSVFGTGVYSNLYEYYSLFQILYSYLPKNENYKNDLKNILDYLDKVIKIISIGNSRKEIGNGNFEIPSYEYWENIYKNFDKIQEYCSNQMSVIIDFETSKVSKKIEEIESSWEECIPLPLSLKYKEKNFPVFSRELIINLLFYYKEKIRNLINDKNFYEDIKLGIVNYILNRFNDSSLAYLLQIFNSNSKEIIGSIVYDFGFLVEDDLCLFFTTEIKDDLSLEKILEKEKEKILENDFTFISHFENIIVSLKKKIKNIKFYKIILKLFPDNEIIYSSKKNEVITIQELFYIFDEIEKLNEYKDYEIFLEKYKYKSFIPIDRINYFAAFKMSKGELIKGAENYNEIILDLHIAEEYRCESLKKREKLLKYMRYGHPKNWKIQNIENKIEAYNILTNDFSKCVEIDKKIIFISLMKVHFIEELTMENKDLIFNIISMIQKYFVLFKNLLKNDFLFLEKENILIKILPSSLLDKKDFIHLSHLKNKNIFNSDCSLIKEMYIIRLVIDIKNFEKEFLKAPNCILETELFLEIIKNLVCKNTYIEILKQVSESKYKESEFKLIEIRSLIPNREVYFEFIVEDEYFIKARKEIAILLEKEKIEIGEYKGKDILNILMKIREILNKKIEYELSQYSEEIIQYILEILDDIFFSNRAVVESYNQSESYRNSNNYIEREKIFRESYKIFIFILENKLYQNIYGGKKITENDIKYLYALVKSVINVYTSIEVVYYSVNKNLKLIIEENKLFNIEMINEKNIEDWENYIIKLIYSNIDIGDVLSEDEKKSFFEELDRAFLKKLQFTFSKLIEKLYLLTNYDKSQEKVIKLTKKELINAIKQEDSEEETLNIIQELILESKYLGSILEGENLKDKGFISYDEINKRPYRLQVKPLIKLNDIYYFSREICKRTINVFLRHISNGKLPYRSKYREIQDVMDKYAKKIQNNIVDKAFEILKENGYETIYKEVDLRKLDKNGNHPLLEKLGDYDLLVFDIKNNIILNIECKYISQDFCAKDLKNTMEKLFGKNENDKSYIRQVLKRQKYLVENIEKIANNLNFEFQSKIRVIPIFLTYTSNIFLKNPLIESDIIYITLNEFESYLKSL</sequence>
<evidence type="ECO:0000313" key="1">
    <source>
        <dbReference type="EMBL" id="KMV76050.1"/>
    </source>
</evidence>
<reference evidence="1 2" key="2">
    <citation type="submission" date="2013-10" db="EMBL/GenBank/DDBJ databases">
        <title>The Genome Sequence of Fusobacterium nucleatum subsp. animalis D11.</title>
        <authorList>
            <consortium name="The Broad Institute Genomics Platform"/>
            <person name="Earl A."/>
            <person name="Ward D."/>
            <person name="Feldgarden M."/>
            <person name="Gevers D."/>
            <person name="Kostic A."/>
            <person name="Garrett W."/>
            <person name="Young S.K."/>
            <person name="Zeng Q."/>
            <person name="Gargeya S."/>
            <person name="Fitzgerald M."/>
            <person name="Abouelleil A."/>
            <person name="Alvarado L."/>
            <person name="Berlin A.M."/>
            <person name="Chapman S.B."/>
            <person name="Gainer-Dewar J."/>
            <person name="Goldberg J."/>
            <person name="Gnerre S."/>
            <person name="Griggs A."/>
            <person name="Gujja S."/>
            <person name="Hansen M."/>
            <person name="Howarth C."/>
            <person name="Imamovic A."/>
            <person name="Ireland A."/>
            <person name="Larimer J."/>
            <person name="McCowan C."/>
            <person name="Murphy C."/>
            <person name="Pearson M."/>
            <person name="Poon T.W."/>
            <person name="Priest M."/>
            <person name="Roberts A."/>
            <person name="Saif S."/>
            <person name="Shea T."/>
            <person name="Sykes S."/>
            <person name="Wortman J."/>
            <person name="Nusbaum C."/>
            <person name="Birren B."/>
        </authorList>
    </citation>
    <scope>NUCLEOTIDE SEQUENCE [LARGE SCALE GENOMIC DNA]</scope>
    <source>
        <strain evidence="1 2">D11</strain>
    </source>
</reference>
<name>A0A0K9CNI6_9FUSO</name>